<comment type="caution">
    <text evidence="2">The sequence shown here is derived from an EMBL/GenBank/DDBJ whole genome shotgun (WGS) entry which is preliminary data.</text>
</comment>
<dbReference type="EMBL" id="JARK01001346">
    <property type="protein sequence ID" value="EYC26785.1"/>
    <property type="molecule type" value="Genomic_DNA"/>
</dbReference>
<sequence length="67" mass="7590">MHRALFLVLTASAVLNALLDQSISIRGVLRCRTVPLKNSKVALFEKRTCKSLIFTVLLSRFPHNSFF</sequence>
<keyword evidence="3" id="KW-1185">Reference proteome</keyword>
<dbReference type="AlphaFoldDB" id="A0A016VH78"/>
<evidence type="ECO:0008006" key="4">
    <source>
        <dbReference type="Google" id="ProtNLM"/>
    </source>
</evidence>
<evidence type="ECO:0000313" key="2">
    <source>
        <dbReference type="EMBL" id="EYC26785.1"/>
    </source>
</evidence>
<feature type="signal peptide" evidence="1">
    <location>
        <begin position="1"/>
        <end position="17"/>
    </location>
</feature>
<evidence type="ECO:0000313" key="3">
    <source>
        <dbReference type="Proteomes" id="UP000024635"/>
    </source>
</evidence>
<dbReference type="Proteomes" id="UP000024635">
    <property type="component" value="Unassembled WGS sequence"/>
</dbReference>
<organism evidence="2 3">
    <name type="scientific">Ancylostoma ceylanicum</name>
    <dbReference type="NCBI Taxonomy" id="53326"/>
    <lineage>
        <taxon>Eukaryota</taxon>
        <taxon>Metazoa</taxon>
        <taxon>Ecdysozoa</taxon>
        <taxon>Nematoda</taxon>
        <taxon>Chromadorea</taxon>
        <taxon>Rhabditida</taxon>
        <taxon>Rhabditina</taxon>
        <taxon>Rhabditomorpha</taxon>
        <taxon>Strongyloidea</taxon>
        <taxon>Ancylostomatidae</taxon>
        <taxon>Ancylostomatinae</taxon>
        <taxon>Ancylostoma</taxon>
    </lineage>
</organism>
<evidence type="ECO:0000256" key="1">
    <source>
        <dbReference type="SAM" id="SignalP"/>
    </source>
</evidence>
<keyword evidence="1" id="KW-0732">Signal</keyword>
<gene>
    <name evidence="2" type="primary">Acey_s0010.g963</name>
    <name evidence="2" type="ORF">Y032_0010g963</name>
</gene>
<feature type="chain" id="PRO_5001489452" description="Secreted protein" evidence="1">
    <location>
        <begin position="18"/>
        <end position="67"/>
    </location>
</feature>
<reference evidence="3" key="1">
    <citation type="journal article" date="2015" name="Nat. Genet.">
        <title>The genome and transcriptome of the zoonotic hookworm Ancylostoma ceylanicum identify infection-specific gene families.</title>
        <authorList>
            <person name="Schwarz E.M."/>
            <person name="Hu Y."/>
            <person name="Antoshechkin I."/>
            <person name="Miller M.M."/>
            <person name="Sternberg P.W."/>
            <person name="Aroian R.V."/>
        </authorList>
    </citation>
    <scope>NUCLEOTIDE SEQUENCE</scope>
    <source>
        <strain evidence="3">HY135</strain>
    </source>
</reference>
<proteinExistence type="predicted"/>
<accession>A0A016VH78</accession>
<dbReference type="OrthoDB" id="5814140at2759"/>
<protein>
    <recommendedName>
        <fullName evidence="4">Secreted protein</fullName>
    </recommendedName>
</protein>
<name>A0A016VH78_9BILA</name>